<proteinExistence type="predicted"/>
<dbReference type="AlphaFoldDB" id="W2M9K4"/>
<dbReference type="EMBL" id="KI696380">
    <property type="protein sequence ID" value="ETM32194.1"/>
    <property type="molecule type" value="Genomic_DNA"/>
</dbReference>
<feature type="non-terminal residue" evidence="1">
    <location>
        <position position="1"/>
    </location>
</feature>
<protein>
    <submittedName>
        <fullName evidence="1">Uncharacterized protein</fullName>
    </submittedName>
</protein>
<gene>
    <name evidence="1" type="ORF">L914_20355</name>
</gene>
<organism evidence="1">
    <name type="scientific">Phytophthora nicotianae</name>
    <name type="common">Potato buckeye rot agent</name>
    <name type="synonym">Phytophthora parasitica</name>
    <dbReference type="NCBI Taxonomy" id="4792"/>
    <lineage>
        <taxon>Eukaryota</taxon>
        <taxon>Sar</taxon>
        <taxon>Stramenopiles</taxon>
        <taxon>Oomycota</taxon>
        <taxon>Peronosporomycetes</taxon>
        <taxon>Peronosporales</taxon>
        <taxon>Peronosporaceae</taxon>
        <taxon>Phytophthora</taxon>
    </lineage>
</organism>
<accession>W2M9K4</accession>
<reference evidence="1" key="1">
    <citation type="submission" date="2013-11" db="EMBL/GenBank/DDBJ databases">
        <title>The Genome Sequence of Phytophthora parasitica IAC_01/95.</title>
        <authorList>
            <consortium name="The Broad Institute Genomics Platform"/>
            <person name="Russ C."/>
            <person name="Tyler B."/>
            <person name="Panabieres F."/>
            <person name="Shan W."/>
            <person name="Tripathy S."/>
            <person name="Grunwald N."/>
            <person name="Machado M."/>
            <person name="Johnson C.S."/>
            <person name="Arredondo F."/>
            <person name="Hong C."/>
            <person name="Coffey M."/>
            <person name="Young S.K."/>
            <person name="Zeng Q."/>
            <person name="Gargeya S."/>
            <person name="Fitzgerald M."/>
            <person name="Abouelleil A."/>
            <person name="Alvarado L."/>
            <person name="Chapman S.B."/>
            <person name="Gainer-Dewar J."/>
            <person name="Goldberg J."/>
            <person name="Griggs A."/>
            <person name="Gujja S."/>
            <person name="Hansen M."/>
            <person name="Howarth C."/>
            <person name="Imamovic A."/>
            <person name="Ireland A."/>
            <person name="Larimer J."/>
            <person name="McCowan C."/>
            <person name="Murphy C."/>
            <person name="Pearson M."/>
            <person name="Poon T.W."/>
            <person name="Priest M."/>
            <person name="Roberts A."/>
            <person name="Saif S."/>
            <person name="Shea T."/>
            <person name="Sykes S."/>
            <person name="Wortman J."/>
            <person name="Nusbaum C."/>
            <person name="Birren B."/>
        </authorList>
    </citation>
    <scope>NUCLEOTIDE SEQUENCE [LARGE SCALE GENOMIC DNA]</scope>
    <source>
        <strain evidence="1">IAC_01/95</strain>
    </source>
</reference>
<name>W2M9K4_PHYNI</name>
<evidence type="ECO:0000313" key="1">
    <source>
        <dbReference type="EMBL" id="ETM32194.1"/>
    </source>
</evidence>
<dbReference type="Proteomes" id="UP000054532">
    <property type="component" value="Unassembled WGS sequence"/>
</dbReference>
<sequence>HRGLRNLICLENQPYLQEEAVLSWDELLETEDGSCEPPQKRERKRPNIAGYITGVIRDTVKAMAPSISRVVTPK</sequence>